<reference evidence="1" key="1">
    <citation type="submission" date="2021-01" db="EMBL/GenBank/DDBJ databases">
        <authorList>
            <consortium name="Genoscope - CEA"/>
            <person name="William W."/>
        </authorList>
    </citation>
    <scope>NUCLEOTIDE SEQUENCE</scope>
</reference>
<dbReference type="EMBL" id="CAJJDN010000022">
    <property type="protein sequence ID" value="CAD8066646.1"/>
    <property type="molecule type" value="Genomic_DNA"/>
</dbReference>
<proteinExistence type="predicted"/>
<sequence>MKSNQSENIDQTSNLNNESQKIKSLVQQIMQQNSKIHKQKSNVKRTKWNQESQELFQKLYHNFLGDLNMIHSYFEQHTEYKFTKKQIKKYFSQQANYLSKSNSKSMDEEIYAKIFDFQQQSSQQNNYCEDQEQSLQSDIKIFHSSSF</sequence>
<name>A0A8S1LQ30_9CILI</name>
<gene>
    <name evidence="1" type="ORF">PSON_ATCC_30995.1.T0220010</name>
</gene>
<accession>A0A8S1LQ30</accession>
<dbReference type="Proteomes" id="UP000692954">
    <property type="component" value="Unassembled WGS sequence"/>
</dbReference>
<protein>
    <submittedName>
        <fullName evidence="1">Uncharacterized protein</fullName>
    </submittedName>
</protein>
<keyword evidence="2" id="KW-1185">Reference proteome</keyword>
<dbReference type="OrthoDB" id="302845at2759"/>
<dbReference type="AlphaFoldDB" id="A0A8S1LQ30"/>
<organism evidence="1 2">
    <name type="scientific">Paramecium sonneborni</name>
    <dbReference type="NCBI Taxonomy" id="65129"/>
    <lineage>
        <taxon>Eukaryota</taxon>
        <taxon>Sar</taxon>
        <taxon>Alveolata</taxon>
        <taxon>Ciliophora</taxon>
        <taxon>Intramacronucleata</taxon>
        <taxon>Oligohymenophorea</taxon>
        <taxon>Peniculida</taxon>
        <taxon>Parameciidae</taxon>
        <taxon>Paramecium</taxon>
    </lineage>
</organism>
<comment type="caution">
    <text evidence="1">The sequence shown here is derived from an EMBL/GenBank/DDBJ whole genome shotgun (WGS) entry which is preliminary data.</text>
</comment>
<evidence type="ECO:0000313" key="1">
    <source>
        <dbReference type="EMBL" id="CAD8066646.1"/>
    </source>
</evidence>
<evidence type="ECO:0000313" key="2">
    <source>
        <dbReference type="Proteomes" id="UP000692954"/>
    </source>
</evidence>